<dbReference type="Pfam" id="PF00588">
    <property type="entry name" value="SpoU_methylase"/>
    <property type="match status" value="1"/>
</dbReference>
<evidence type="ECO:0000259" key="4">
    <source>
        <dbReference type="SMART" id="SM00967"/>
    </source>
</evidence>
<comment type="similarity">
    <text evidence="1">Belongs to the class IV-like SAM-binding methyltransferase superfamily. RNA methyltransferase TrmH family.</text>
</comment>
<comment type="caution">
    <text evidence="5">The sequence shown here is derived from an EMBL/GenBank/DDBJ whole genome shotgun (WGS) entry which is preliminary data.</text>
</comment>
<dbReference type="InterPro" id="IPR029028">
    <property type="entry name" value="Alpha/beta_knot_MTases"/>
</dbReference>
<accession>A0A4R3K8N9</accession>
<dbReference type="Gene3D" id="3.30.1330.30">
    <property type="match status" value="1"/>
</dbReference>
<dbReference type="GO" id="GO:0006396">
    <property type="term" value="P:RNA processing"/>
    <property type="evidence" value="ECO:0007669"/>
    <property type="project" value="InterPro"/>
</dbReference>
<proteinExistence type="inferred from homology"/>
<dbReference type="NCBIfam" id="TIGR00186">
    <property type="entry name" value="rRNA_methyl_3"/>
    <property type="match status" value="1"/>
</dbReference>
<keyword evidence="2 5" id="KW-0489">Methyltransferase</keyword>
<dbReference type="PANTHER" id="PTHR46429">
    <property type="entry name" value="23S RRNA (GUANOSINE-2'-O-)-METHYLTRANSFERASE RLMB"/>
    <property type="match status" value="1"/>
</dbReference>
<evidence type="ECO:0000256" key="1">
    <source>
        <dbReference type="ARBA" id="ARBA00007228"/>
    </source>
</evidence>
<evidence type="ECO:0000256" key="2">
    <source>
        <dbReference type="ARBA" id="ARBA00022603"/>
    </source>
</evidence>
<dbReference type="Pfam" id="PF08032">
    <property type="entry name" value="SpoU_sub_bind"/>
    <property type="match status" value="1"/>
</dbReference>
<dbReference type="PANTHER" id="PTHR46429:SF1">
    <property type="entry name" value="23S RRNA (GUANOSINE-2'-O-)-METHYLTRANSFERASE RLMB"/>
    <property type="match status" value="1"/>
</dbReference>
<gene>
    <name evidence="5" type="ORF">EDC37_10715</name>
</gene>
<evidence type="ECO:0000256" key="3">
    <source>
        <dbReference type="ARBA" id="ARBA00022679"/>
    </source>
</evidence>
<dbReference type="OrthoDB" id="9794400at2"/>
<keyword evidence="3 5" id="KW-0808">Transferase</keyword>
<dbReference type="FunFam" id="3.40.1280.10:FF:000008">
    <property type="entry name" value="Group 3 RNA methyltransferase TrmH"/>
    <property type="match status" value="1"/>
</dbReference>
<dbReference type="EMBL" id="SMAA01000007">
    <property type="protein sequence ID" value="TCS79249.1"/>
    <property type="molecule type" value="Genomic_DNA"/>
</dbReference>
<dbReference type="InterPro" id="IPR004441">
    <property type="entry name" value="rRNA_MeTrfase_TrmH"/>
</dbReference>
<dbReference type="InterPro" id="IPR029026">
    <property type="entry name" value="tRNA_m1G_MTases_N"/>
</dbReference>
<dbReference type="GO" id="GO:0005829">
    <property type="term" value="C:cytosol"/>
    <property type="evidence" value="ECO:0007669"/>
    <property type="project" value="TreeGrafter"/>
</dbReference>
<keyword evidence="6" id="KW-1185">Reference proteome</keyword>
<dbReference type="Proteomes" id="UP000295188">
    <property type="component" value="Unassembled WGS sequence"/>
</dbReference>
<dbReference type="InterPro" id="IPR013123">
    <property type="entry name" value="SpoU_subst-bd"/>
</dbReference>
<protein>
    <submittedName>
        <fullName evidence="5">23S rRNA (Guanosine2251-2'-O)-methyltransferase</fullName>
    </submittedName>
</protein>
<dbReference type="CDD" id="cd18103">
    <property type="entry name" value="SpoU-like_RlmB"/>
    <property type="match status" value="1"/>
</dbReference>
<feature type="domain" description="RNA 2-O ribose methyltransferase substrate binding" evidence="4">
    <location>
        <begin position="65"/>
        <end position="140"/>
    </location>
</feature>
<dbReference type="AlphaFoldDB" id="A0A4R3K8N9"/>
<dbReference type="GO" id="GO:0008173">
    <property type="term" value="F:RNA methyltransferase activity"/>
    <property type="evidence" value="ECO:0007669"/>
    <property type="project" value="InterPro"/>
</dbReference>
<organism evidence="5 6">
    <name type="scientific">Pectinatus cerevisiiphilus</name>
    <dbReference type="NCBI Taxonomy" id="86956"/>
    <lineage>
        <taxon>Bacteria</taxon>
        <taxon>Bacillati</taxon>
        <taxon>Bacillota</taxon>
        <taxon>Negativicutes</taxon>
        <taxon>Selenomonadales</taxon>
        <taxon>Selenomonadaceae</taxon>
        <taxon>Pectinatus</taxon>
    </lineage>
</organism>
<dbReference type="InterPro" id="IPR001537">
    <property type="entry name" value="SpoU_MeTrfase"/>
</dbReference>
<dbReference type="Gene3D" id="3.40.1280.10">
    <property type="match status" value="1"/>
</dbReference>
<sequence length="305" mass="33506">MPFNKKNLVKTKNKKNRYSEPFNKNRKHRVDNKENQFPAEKMVKSRTAKKVAETFTQTQEVSPDIVIGRNAVREVLKSGRPINKMLVAENAHGGSLQEILSMARKARVIVHTVSQNKLDLLSGTGHNQGVIAYTPPVDYADLDDVLADVAKKAEDPFFILLDELEDPHNLGAVLRTADAVGAHGVIISKRRSCPLSTTVAKTSAGAIEYVPVIRVNNITQTITAMKNKGFWVAGADSEGETLFYDADLKGPLLLVVGSEGKGISQLVRQSCDFLVKIPMRGKINSLNASNAAAILMYEVLKQRTK</sequence>
<dbReference type="InterPro" id="IPR029064">
    <property type="entry name" value="Ribosomal_eL30-like_sf"/>
</dbReference>
<dbReference type="SUPFAM" id="SSF55315">
    <property type="entry name" value="L30e-like"/>
    <property type="match status" value="1"/>
</dbReference>
<dbReference type="SUPFAM" id="SSF75217">
    <property type="entry name" value="alpha/beta knot"/>
    <property type="match status" value="1"/>
</dbReference>
<dbReference type="SMART" id="SM00967">
    <property type="entry name" value="SpoU_sub_bind"/>
    <property type="match status" value="1"/>
</dbReference>
<dbReference type="GO" id="GO:0003723">
    <property type="term" value="F:RNA binding"/>
    <property type="evidence" value="ECO:0007669"/>
    <property type="project" value="InterPro"/>
</dbReference>
<reference evidence="5 6" key="1">
    <citation type="submission" date="2019-03" db="EMBL/GenBank/DDBJ databases">
        <title>Genomic Encyclopedia of Type Strains, Phase IV (KMG-IV): sequencing the most valuable type-strain genomes for metagenomic binning, comparative biology and taxonomic classification.</title>
        <authorList>
            <person name="Goeker M."/>
        </authorList>
    </citation>
    <scope>NUCLEOTIDE SEQUENCE [LARGE SCALE GENOMIC DNA]</scope>
    <source>
        <strain evidence="5 6">DSM 20467</strain>
    </source>
</reference>
<evidence type="ECO:0000313" key="5">
    <source>
        <dbReference type="EMBL" id="TCS79249.1"/>
    </source>
</evidence>
<evidence type="ECO:0000313" key="6">
    <source>
        <dbReference type="Proteomes" id="UP000295188"/>
    </source>
</evidence>
<dbReference type="GO" id="GO:0032259">
    <property type="term" value="P:methylation"/>
    <property type="evidence" value="ECO:0007669"/>
    <property type="project" value="UniProtKB-KW"/>
</dbReference>
<name>A0A4R3K8N9_9FIRM</name>